<dbReference type="RefSeq" id="WP_188564916.1">
    <property type="nucleotide sequence ID" value="NZ_BMED01000001.1"/>
</dbReference>
<dbReference type="PROSITE" id="PS50110">
    <property type="entry name" value="RESPONSE_REGULATORY"/>
    <property type="match status" value="1"/>
</dbReference>
<evidence type="ECO:0000313" key="4">
    <source>
        <dbReference type="Proteomes" id="UP000637423"/>
    </source>
</evidence>
<dbReference type="Proteomes" id="UP000637423">
    <property type="component" value="Unassembled WGS sequence"/>
</dbReference>
<dbReference type="SMART" id="SM00448">
    <property type="entry name" value="REC"/>
    <property type="match status" value="1"/>
</dbReference>
<dbReference type="Pfam" id="PF00072">
    <property type="entry name" value="Response_reg"/>
    <property type="match status" value="1"/>
</dbReference>
<feature type="domain" description="Response regulatory" evidence="2">
    <location>
        <begin position="8"/>
        <end position="123"/>
    </location>
</feature>
<dbReference type="Gene3D" id="3.40.50.2300">
    <property type="match status" value="1"/>
</dbReference>
<keyword evidence="4" id="KW-1185">Reference proteome</keyword>
<dbReference type="PANTHER" id="PTHR43228">
    <property type="entry name" value="TWO-COMPONENT RESPONSE REGULATOR"/>
    <property type="match status" value="1"/>
</dbReference>
<dbReference type="EMBL" id="BMED01000001">
    <property type="protein sequence ID" value="GGC65644.1"/>
    <property type="molecule type" value="Genomic_DNA"/>
</dbReference>
<accession>A0A916U9V4</accession>
<protein>
    <submittedName>
        <fullName evidence="3">Response regulator</fullName>
    </submittedName>
</protein>
<dbReference type="AlphaFoldDB" id="A0A916U9V4"/>
<name>A0A916U9V4_9BURK</name>
<keyword evidence="1" id="KW-0597">Phosphoprotein</keyword>
<dbReference type="InterPro" id="IPR001789">
    <property type="entry name" value="Sig_transdc_resp-reg_receiver"/>
</dbReference>
<comment type="caution">
    <text evidence="3">The sequence shown here is derived from an EMBL/GenBank/DDBJ whole genome shotgun (WGS) entry which is preliminary data.</text>
</comment>
<dbReference type="CDD" id="cd17535">
    <property type="entry name" value="REC_NarL-like"/>
    <property type="match status" value="1"/>
</dbReference>
<reference evidence="3" key="1">
    <citation type="journal article" date="2014" name="Int. J. Syst. Evol. Microbiol.">
        <title>Complete genome sequence of Corynebacterium casei LMG S-19264T (=DSM 44701T), isolated from a smear-ripened cheese.</title>
        <authorList>
            <consortium name="US DOE Joint Genome Institute (JGI-PGF)"/>
            <person name="Walter F."/>
            <person name="Albersmeier A."/>
            <person name="Kalinowski J."/>
            <person name="Ruckert C."/>
        </authorList>
    </citation>
    <scope>NUCLEOTIDE SEQUENCE</scope>
    <source>
        <strain evidence="3">CGMCC 1.10998</strain>
    </source>
</reference>
<dbReference type="InterPro" id="IPR052048">
    <property type="entry name" value="ST_Response_Regulator"/>
</dbReference>
<gene>
    <name evidence="3" type="ORF">GCM10011396_10820</name>
</gene>
<organism evidence="3 4">
    <name type="scientific">Undibacterium terreum</name>
    <dbReference type="NCBI Taxonomy" id="1224302"/>
    <lineage>
        <taxon>Bacteria</taxon>
        <taxon>Pseudomonadati</taxon>
        <taxon>Pseudomonadota</taxon>
        <taxon>Betaproteobacteria</taxon>
        <taxon>Burkholderiales</taxon>
        <taxon>Oxalobacteraceae</taxon>
        <taxon>Undibacterium</taxon>
    </lineage>
</organism>
<evidence type="ECO:0000259" key="2">
    <source>
        <dbReference type="PROSITE" id="PS50110"/>
    </source>
</evidence>
<proteinExistence type="predicted"/>
<dbReference type="GO" id="GO:0000160">
    <property type="term" value="P:phosphorelay signal transduction system"/>
    <property type="evidence" value="ECO:0007669"/>
    <property type="project" value="InterPro"/>
</dbReference>
<evidence type="ECO:0000313" key="3">
    <source>
        <dbReference type="EMBL" id="GGC65644.1"/>
    </source>
</evidence>
<dbReference type="SUPFAM" id="SSF52172">
    <property type="entry name" value="CheY-like"/>
    <property type="match status" value="1"/>
</dbReference>
<dbReference type="PANTHER" id="PTHR43228:SF1">
    <property type="entry name" value="TWO-COMPONENT RESPONSE REGULATOR ARR22"/>
    <property type="match status" value="1"/>
</dbReference>
<evidence type="ECO:0000256" key="1">
    <source>
        <dbReference type="PROSITE-ProRule" id="PRU00169"/>
    </source>
</evidence>
<feature type="modified residue" description="4-aspartylphosphate" evidence="1">
    <location>
        <position position="58"/>
    </location>
</feature>
<dbReference type="InterPro" id="IPR011006">
    <property type="entry name" value="CheY-like_superfamily"/>
</dbReference>
<reference evidence="3" key="2">
    <citation type="submission" date="2020-09" db="EMBL/GenBank/DDBJ databases">
        <authorList>
            <person name="Sun Q."/>
            <person name="Zhou Y."/>
        </authorList>
    </citation>
    <scope>NUCLEOTIDE SEQUENCE</scope>
    <source>
        <strain evidence="3">CGMCC 1.10998</strain>
    </source>
</reference>
<dbReference type="InterPro" id="IPR058245">
    <property type="entry name" value="NreC/VraR/RcsB-like_REC"/>
</dbReference>
<sequence>MAENKSLSVFIIDDNEMTRSVLRMTIQGEDFDVIGGAANGKSGLERVLKLQPDIVCLDIVMPDTDGLELLQEIKQALPLTIVLMVTSSNDRETVSLALQRGAAGYILKPFNKGTILDTLEKVTVLRRA</sequence>